<comment type="caution">
    <text evidence="2">The sequence shown here is derived from an EMBL/GenBank/DDBJ whole genome shotgun (WGS) entry which is preliminary data.</text>
</comment>
<evidence type="ECO:0000313" key="2">
    <source>
        <dbReference type="EMBL" id="MBV4359126.1"/>
    </source>
</evidence>
<feature type="chain" id="PRO_5038846760" description="DUF1735 domain-containing protein" evidence="1">
    <location>
        <begin position="24"/>
        <end position="185"/>
    </location>
</feature>
<keyword evidence="1" id="KW-0732">Signal</keyword>
<name>A0A9E2SAS7_9BACT</name>
<accession>A0A9E2SAS7</accession>
<evidence type="ECO:0008006" key="4">
    <source>
        <dbReference type="Google" id="ProtNLM"/>
    </source>
</evidence>
<dbReference type="Proteomes" id="UP000812270">
    <property type="component" value="Unassembled WGS sequence"/>
</dbReference>
<sequence length="185" mass="19707">MKLLTLKLSAFAFLFLTVCSSCNKVKDLISINVTAQSADVDFTIQPSNAGSGVLSQFNTSLYIDSLIKEQAGKSYGLINIKSVKLESCVLTITNSDDLNSFGNVSACSAEMSSNTNATLVSIAALTSNPETVASTLNLPVNTTLDLKPYFSSTSFSYKLSGTLRKATTKALTCKATIKYKIEIGL</sequence>
<dbReference type="EMBL" id="JAHSPG010000014">
    <property type="protein sequence ID" value="MBV4359126.1"/>
    <property type="molecule type" value="Genomic_DNA"/>
</dbReference>
<organism evidence="2 3">
    <name type="scientific">Pinibacter aurantiacus</name>
    <dbReference type="NCBI Taxonomy" id="2851599"/>
    <lineage>
        <taxon>Bacteria</taxon>
        <taxon>Pseudomonadati</taxon>
        <taxon>Bacteroidota</taxon>
        <taxon>Chitinophagia</taxon>
        <taxon>Chitinophagales</taxon>
        <taxon>Chitinophagaceae</taxon>
        <taxon>Pinibacter</taxon>
    </lineage>
</organism>
<feature type="signal peptide" evidence="1">
    <location>
        <begin position="1"/>
        <end position="23"/>
    </location>
</feature>
<evidence type="ECO:0000256" key="1">
    <source>
        <dbReference type="SAM" id="SignalP"/>
    </source>
</evidence>
<gene>
    <name evidence="2" type="ORF">KTO63_18305</name>
</gene>
<reference evidence="2" key="1">
    <citation type="submission" date="2021-06" db="EMBL/GenBank/DDBJ databases">
        <authorList>
            <person name="Huq M.A."/>
        </authorList>
    </citation>
    <scope>NUCLEOTIDE SEQUENCE</scope>
    <source>
        <strain evidence="2">MAH-26</strain>
    </source>
</reference>
<keyword evidence="3" id="KW-1185">Reference proteome</keyword>
<protein>
    <recommendedName>
        <fullName evidence="4">DUF1735 domain-containing protein</fullName>
    </recommendedName>
</protein>
<evidence type="ECO:0000313" key="3">
    <source>
        <dbReference type="Proteomes" id="UP000812270"/>
    </source>
</evidence>
<dbReference type="AlphaFoldDB" id="A0A9E2SAS7"/>
<dbReference type="RefSeq" id="WP_217793017.1">
    <property type="nucleotide sequence ID" value="NZ_JAHSPG010000014.1"/>
</dbReference>
<proteinExistence type="predicted"/>